<proteinExistence type="predicted"/>
<dbReference type="AlphaFoldDB" id="A0A1V4KWY5"/>
<keyword evidence="3" id="KW-1185">Reference proteome</keyword>
<feature type="region of interest" description="Disordered" evidence="1">
    <location>
        <begin position="1"/>
        <end position="62"/>
    </location>
</feature>
<feature type="region of interest" description="Disordered" evidence="1">
    <location>
        <begin position="151"/>
        <end position="185"/>
    </location>
</feature>
<organism evidence="2 3">
    <name type="scientific">Patagioenas fasciata monilis</name>
    <dbReference type="NCBI Taxonomy" id="372326"/>
    <lineage>
        <taxon>Eukaryota</taxon>
        <taxon>Metazoa</taxon>
        <taxon>Chordata</taxon>
        <taxon>Craniata</taxon>
        <taxon>Vertebrata</taxon>
        <taxon>Euteleostomi</taxon>
        <taxon>Archelosauria</taxon>
        <taxon>Archosauria</taxon>
        <taxon>Dinosauria</taxon>
        <taxon>Saurischia</taxon>
        <taxon>Theropoda</taxon>
        <taxon>Coelurosauria</taxon>
        <taxon>Aves</taxon>
        <taxon>Neognathae</taxon>
        <taxon>Neoaves</taxon>
        <taxon>Columbimorphae</taxon>
        <taxon>Columbiformes</taxon>
        <taxon>Columbidae</taxon>
        <taxon>Patagioenas</taxon>
    </lineage>
</organism>
<name>A0A1V4KWY5_PATFA</name>
<sequence>MCTDAPASRIGPPEAKWPVQGEHDDAGAAFEPGCEQSRRRRPKETPANSRFDAEEGPQAQTHDDEQLIPTALQRGIAFGVIVLPFLEGLPGHLERSSHIQRGAGKEKRKRGTSLFLHRKQPRNGRCLEEDRLIALGCRDLKLSLRLRRQSGLQFTSSPPAPGTEAGGASNAKPAMPSQQCQASAVAGNRARPLYCSVEQTHQRTKEPKTQHGVVEQLSESCVVASRIAP</sequence>
<evidence type="ECO:0000313" key="2">
    <source>
        <dbReference type="EMBL" id="OPJ89023.1"/>
    </source>
</evidence>
<comment type="caution">
    <text evidence="2">The sequence shown here is derived from an EMBL/GenBank/DDBJ whole genome shotgun (WGS) entry which is preliminary data.</text>
</comment>
<gene>
    <name evidence="2" type="ORF">AV530_019124</name>
</gene>
<evidence type="ECO:0000313" key="3">
    <source>
        <dbReference type="Proteomes" id="UP000190648"/>
    </source>
</evidence>
<reference evidence="2 3" key="1">
    <citation type="submission" date="2016-02" db="EMBL/GenBank/DDBJ databases">
        <title>Band-tailed pigeon sequencing and assembly.</title>
        <authorList>
            <person name="Soares A.E."/>
            <person name="Novak B.J."/>
            <person name="Rice E.S."/>
            <person name="O'Connell B."/>
            <person name="Chang D."/>
            <person name="Weber S."/>
            <person name="Shapiro B."/>
        </authorList>
    </citation>
    <scope>NUCLEOTIDE SEQUENCE [LARGE SCALE GENOMIC DNA]</scope>
    <source>
        <strain evidence="2">BTP2013</strain>
        <tissue evidence="2">Blood</tissue>
    </source>
</reference>
<dbReference type="Proteomes" id="UP000190648">
    <property type="component" value="Unassembled WGS sequence"/>
</dbReference>
<dbReference type="EMBL" id="LSYS01001493">
    <property type="protein sequence ID" value="OPJ89023.1"/>
    <property type="molecule type" value="Genomic_DNA"/>
</dbReference>
<protein>
    <submittedName>
        <fullName evidence="2">Uncharacterized protein</fullName>
    </submittedName>
</protein>
<evidence type="ECO:0000256" key="1">
    <source>
        <dbReference type="SAM" id="MobiDB-lite"/>
    </source>
</evidence>
<accession>A0A1V4KWY5</accession>